<dbReference type="AlphaFoldDB" id="A0A653IDG3"/>
<gene>
    <name evidence="2" type="ORF">EXIGUO9Y_290011</name>
</gene>
<evidence type="ECO:0000259" key="1">
    <source>
        <dbReference type="Pfam" id="PF06054"/>
    </source>
</evidence>
<dbReference type="Pfam" id="PF06054">
    <property type="entry name" value="CoiA_nuc"/>
    <property type="match status" value="1"/>
</dbReference>
<dbReference type="EMBL" id="CABWKQ010000022">
    <property type="protein sequence ID" value="VWX36721.1"/>
    <property type="molecule type" value="Genomic_DNA"/>
</dbReference>
<sequence>MFEAVDGTGRRINIQLVQVEQLKQMTLYCPYCLNRLRVRQGRKRTHFVHVSACTGESSAHQGWKTTLAEYFRSLGYDVALEQVQGQRRFDLWIPALRIAVEIQRSKMTALEWNRRRTIDQQKAYAVRWIGFHPTGGCIIKLDGWMKQALLTDGYLDLIEQGKINRYGFAVPFTKHLVICQRLEASFTQFIRPTPQAFPRKFSAEKWIQLVRKYRLRPFFSTMPNHLLKNPLYQAGLHVLHLPAHCFLPIETLLAFPLHPFELQMTLYLSLQGNYSKIRLEHALVSCLDACRISHEPKLLRRVVEDWMNLLAVSRICQQSSLGTTVNRFKEDAVLAGAIQLFVEKETGINEVRE</sequence>
<protein>
    <submittedName>
        <fullName evidence="2">Competence protein CoiA</fullName>
    </submittedName>
</protein>
<accession>A0A653IDG3</accession>
<organism evidence="2 3">
    <name type="scientific">Exiguobacterium oxidotolerans</name>
    <dbReference type="NCBI Taxonomy" id="223958"/>
    <lineage>
        <taxon>Bacteria</taxon>
        <taxon>Bacillati</taxon>
        <taxon>Bacillota</taxon>
        <taxon>Bacilli</taxon>
        <taxon>Bacillales</taxon>
        <taxon>Bacillales Family XII. Incertae Sedis</taxon>
        <taxon>Exiguobacterium</taxon>
    </lineage>
</organism>
<evidence type="ECO:0000313" key="2">
    <source>
        <dbReference type="EMBL" id="VWX36721.1"/>
    </source>
</evidence>
<reference evidence="2 3" key="1">
    <citation type="submission" date="2019-10" db="EMBL/GenBank/DDBJ databases">
        <authorList>
            <person name="Karimi E."/>
        </authorList>
    </citation>
    <scope>NUCLEOTIDE SEQUENCE [LARGE SCALE GENOMIC DNA]</scope>
    <source>
        <strain evidence="2">Exiguobacterium sp. 9Y</strain>
    </source>
</reference>
<dbReference type="Proteomes" id="UP000439752">
    <property type="component" value="Unassembled WGS sequence"/>
</dbReference>
<evidence type="ECO:0000313" key="3">
    <source>
        <dbReference type="Proteomes" id="UP000439752"/>
    </source>
</evidence>
<proteinExistence type="predicted"/>
<feature type="domain" description="Competence protein CoiA nuclease-like" evidence="1">
    <location>
        <begin position="56"/>
        <end position="129"/>
    </location>
</feature>
<name>A0A653IDG3_9BACL</name>
<keyword evidence="3" id="KW-1185">Reference proteome</keyword>
<dbReference type="RefSeq" id="WP_159173525.1">
    <property type="nucleotide sequence ID" value="NZ_LR732312.1"/>
</dbReference>
<dbReference type="InterPro" id="IPR010330">
    <property type="entry name" value="CoiA_nuc"/>
</dbReference>